<dbReference type="InterPro" id="IPR000847">
    <property type="entry name" value="LysR_HTH_N"/>
</dbReference>
<evidence type="ECO:0000256" key="3">
    <source>
        <dbReference type="ARBA" id="ARBA00023125"/>
    </source>
</evidence>
<comment type="similarity">
    <text evidence="1">Belongs to the LysR transcriptional regulatory family.</text>
</comment>
<dbReference type="PROSITE" id="PS50931">
    <property type="entry name" value="HTH_LYSR"/>
    <property type="match status" value="1"/>
</dbReference>
<dbReference type="SUPFAM" id="SSF46785">
    <property type="entry name" value="Winged helix' DNA-binding domain"/>
    <property type="match status" value="1"/>
</dbReference>
<evidence type="ECO:0000256" key="1">
    <source>
        <dbReference type="ARBA" id="ARBA00009437"/>
    </source>
</evidence>
<dbReference type="OrthoDB" id="9804958at2"/>
<evidence type="ECO:0000259" key="5">
    <source>
        <dbReference type="PROSITE" id="PS50931"/>
    </source>
</evidence>
<keyword evidence="3" id="KW-0238">DNA-binding</keyword>
<dbReference type="PANTHER" id="PTHR30537:SF74">
    <property type="entry name" value="HTH-TYPE TRANSCRIPTIONAL REGULATOR TRPI"/>
    <property type="match status" value="1"/>
</dbReference>
<dbReference type="InterPro" id="IPR005119">
    <property type="entry name" value="LysR_subst-bd"/>
</dbReference>
<geneLocation type="plasmid" evidence="6 7">
    <name>pAMI1</name>
</geneLocation>
<dbReference type="AlphaFoldDB" id="S5XT40"/>
<proteinExistence type="inferred from homology"/>
<dbReference type="PRINTS" id="PR00039">
    <property type="entry name" value="HTHLYSR"/>
</dbReference>
<dbReference type="Proteomes" id="UP000015480">
    <property type="component" value="Plasmid pAMI1"/>
</dbReference>
<organism evidence="6 7">
    <name type="scientific">Paracoccus aminophilus JCM 7686</name>
    <dbReference type="NCBI Taxonomy" id="1367847"/>
    <lineage>
        <taxon>Bacteria</taxon>
        <taxon>Pseudomonadati</taxon>
        <taxon>Pseudomonadota</taxon>
        <taxon>Alphaproteobacteria</taxon>
        <taxon>Rhodobacterales</taxon>
        <taxon>Paracoccaceae</taxon>
        <taxon>Paracoccus</taxon>
    </lineage>
</organism>
<accession>S5XT40</accession>
<keyword evidence="2" id="KW-0805">Transcription regulation</keyword>
<dbReference type="GO" id="GO:0043565">
    <property type="term" value="F:sequence-specific DNA binding"/>
    <property type="evidence" value="ECO:0007669"/>
    <property type="project" value="TreeGrafter"/>
</dbReference>
<dbReference type="Pfam" id="PF00126">
    <property type="entry name" value="HTH_1"/>
    <property type="match status" value="1"/>
</dbReference>
<dbReference type="GO" id="GO:0006351">
    <property type="term" value="P:DNA-templated transcription"/>
    <property type="evidence" value="ECO:0007669"/>
    <property type="project" value="TreeGrafter"/>
</dbReference>
<name>S5XT40_PARAH</name>
<dbReference type="KEGG" id="pami:JCM7686_pAMI1p048"/>
<dbReference type="HOGENOM" id="CLU_039613_37_0_5"/>
<keyword evidence="6" id="KW-0614">Plasmid</keyword>
<protein>
    <submittedName>
        <fullName evidence="6">Transcriptional activator</fullName>
    </submittedName>
</protein>
<dbReference type="Gene3D" id="1.10.10.10">
    <property type="entry name" value="Winged helix-like DNA-binding domain superfamily/Winged helix DNA-binding domain"/>
    <property type="match status" value="1"/>
</dbReference>
<evidence type="ECO:0000256" key="2">
    <source>
        <dbReference type="ARBA" id="ARBA00023015"/>
    </source>
</evidence>
<gene>
    <name evidence="6" type="ORF">JCM7686_pAMI1p048</name>
</gene>
<evidence type="ECO:0000256" key="4">
    <source>
        <dbReference type="ARBA" id="ARBA00023163"/>
    </source>
</evidence>
<dbReference type="EMBL" id="CP006651">
    <property type="protein sequence ID" value="AGT10634.1"/>
    <property type="molecule type" value="Genomic_DNA"/>
</dbReference>
<dbReference type="GO" id="GO:0003700">
    <property type="term" value="F:DNA-binding transcription factor activity"/>
    <property type="evidence" value="ECO:0007669"/>
    <property type="project" value="InterPro"/>
</dbReference>
<dbReference type="Pfam" id="PF03466">
    <property type="entry name" value="LysR_substrate"/>
    <property type="match status" value="1"/>
</dbReference>
<dbReference type="InterPro" id="IPR036388">
    <property type="entry name" value="WH-like_DNA-bd_sf"/>
</dbReference>
<keyword evidence="4" id="KW-0804">Transcription</keyword>
<dbReference type="InterPro" id="IPR058163">
    <property type="entry name" value="LysR-type_TF_proteobact-type"/>
</dbReference>
<dbReference type="PATRIC" id="fig|1367847.3.peg.3561"/>
<reference evidence="6 7" key="1">
    <citation type="journal article" date="2014" name="BMC Genomics">
        <title>Architecture and functions of a multipartite genome of the methylotrophic bacterium Paracoccus aminophilus JCM 7686, containing primary and secondary chromids.</title>
        <authorList>
            <person name="Dziewit L."/>
            <person name="Czarnecki J."/>
            <person name="Wibberg D."/>
            <person name="Radlinska M."/>
            <person name="Mrozek P."/>
            <person name="Szymczak M."/>
            <person name="Schluter A."/>
            <person name="Puhler A."/>
            <person name="Bartosik D."/>
        </authorList>
    </citation>
    <scope>NUCLEOTIDE SEQUENCE [LARGE SCALE GENOMIC DNA]</scope>
    <source>
        <strain evidence="6">JCM 7686</strain>
        <plasmid evidence="7">Plasmid pAMI1</plasmid>
    </source>
</reference>
<sequence>MDDLRELDLYAPGFIAFDAAVRLGSFTAAAEELNVTQPTISYRIKTLEERLGIKLFLRRGRATDLTFEGRVVLGQVRETMSALLASARAIRRARNDPNTVTLLCSSSFATHWIMPRLARFKEAAPEIKLRVLTTDMSQEEIHDMVDLWFTRGAGSFPGRKAWRICKQSVMPVCTPEVRAKLSAEAPLDDLSPVDLIDLNDPRHAYLTWSQWALNSKRRLPKEGPRHTFTDYGIVVSAGLAGHGPFLGWSYLVLDYLREGRLVGLADQWTSAGDPFWIAQSDETLNLASVNRMRELILDEAKGLMEF</sequence>
<dbReference type="RefSeq" id="WP_020952783.1">
    <property type="nucleotide sequence ID" value="NC_022042.1"/>
</dbReference>
<dbReference type="InterPro" id="IPR036390">
    <property type="entry name" value="WH_DNA-bd_sf"/>
</dbReference>
<keyword evidence="7" id="KW-1185">Reference proteome</keyword>
<dbReference type="PANTHER" id="PTHR30537">
    <property type="entry name" value="HTH-TYPE TRANSCRIPTIONAL REGULATOR"/>
    <property type="match status" value="1"/>
</dbReference>
<feature type="domain" description="HTH lysR-type" evidence="5">
    <location>
        <begin position="16"/>
        <end position="66"/>
    </location>
</feature>
<evidence type="ECO:0000313" key="6">
    <source>
        <dbReference type="EMBL" id="AGT10634.1"/>
    </source>
</evidence>
<evidence type="ECO:0000313" key="7">
    <source>
        <dbReference type="Proteomes" id="UP000015480"/>
    </source>
</evidence>
<dbReference type="Gene3D" id="3.40.190.10">
    <property type="entry name" value="Periplasmic binding protein-like II"/>
    <property type="match status" value="2"/>
</dbReference>
<dbReference type="SUPFAM" id="SSF53850">
    <property type="entry name" value="Periplasmic binding protein-like II"/>
    <property type="match status" value="1"/>
</dbReference>